<reference evidence="4" key="1">
    <citation type="journal article" date="2023" name="Nat. Commun.">
        <title>Diploid and tetraploid genomes of Acorus and the evolution of monocots.</title>
        <authorList>
            <person name="Ma L."/>
            <person name="Liu K.W."/>
            <person name="Li Z."/>
            <person name="Hsiao Y.Y."/>
            <person name="Qi Y."/>
            <person name="Fu T."/>
            <person name="Tang G.D."/>
            <person name="Zhang D."/>
            <person name="Sun W.H."/>
            <person name="Liu D.K."/>
            <person name="Li Y."/>
            <person name="Chen G.Z."/>
            <person name="Liu X.D."/>
            <person name="Liao X.Y."/>
            <person name="Jiang Y.T."/>
            <person name="Yu X."/>
            <person name="Hao Y."/>
            <person name="Huang J."/>
            <person name="Zhao X.W."/>
            <person name="Ke S."/>
            <person name="Chen Y.Y."/>
            <person name="Wu W.L."/>
            <person name="Hsu J.L."/>
            <person name="Lin Y.F."/>
            <person name="Huang M.D."/>
            <person name="Li C.Y."/>
            <person name="Huang L."/>
            <person name="Wang Z.W."/>
            <person name="Zhao X."/>
            <person name="Zhong W.Y."/>
            <person name="Peng D.H."/>
            <person name="Ahmad S."/>
            <person name="Lan S."/>
            <person name="Zhang J.S."/>
            <person name="Tsai W.C."/>
            <person name="Van de Peer Y."/>
            <person name="Liu Z.J."/>
        </authorList>
    </citation>
    <scope>NUCLEOTIDE SEQUENCE</scope>
    <source>
        <strain evidence="4">SCP</strain>
    </source>
</reference>
<evidence type="ECO:0000313" key="5">
    <source>
        <dbReference type="Proteomes" id="UP001179952"/>
    </source>
</evidence>
<feature type="repeat" description="PPR" evidence="3">
    <location>
        <begin position="341"/>
        <end position="375"/>
    </location>
</feature>
<keyword evidence="5" id="KW-1185">Reference proteome</keyword>
<sequence>MFRSISSFYRSTLSLPIGLRNLVSLADRSVEAFYEAITSNSAPEQPMEKALDSIDTPVTSDLVEGVLERLRGDEDVALRFFTWAGSRPGYAHRFETYNAMIDILSCTKPRAKRFAIACDMLDYMKRNPGSDSVPVEVIVPCLRAYAERHLARLSKPGPKWKARAKAKARPEVHAFNALLDGFCKCGLVAEAESLFLRVKTAVAPDAGTFNTLFFGWCRVRNPSRAMRVLEDMVRYGYEPDNFTYNAAIETFCESGMVSEAMRLFKTVASPTAKTYVTMIVALARRDCLSECFGLLEDMKGAGCLPDVATYKELIEGMVAAGKVKAAYRVIDDMREKGYPIDVMTHNVFMEVLCELKEAGEAMRLFKTMVDARCEPSVHTYALLMSMFFAMGDPDGAVEAWGVMERRGCERNVDAYCVMIEGLFDCGRAEEARSLLGEVVDAGMRLPYPRFEGLLARLSKAGDLQGIDRLSEYMRRFHRRGLARRYAVSEGRKSRSLRGK</sequence>
<dbReference type="Pfam" id="PF13041">
    <property type="entry name" value="PPR_2"/>
    <property type="match status" value="2"/>
</dbReference>
<evidence type="ECO:0000256" key="3">
    <source>
        <dbReference type="PROSITE-ProRule" id="PRU00708"/>
    </source>
</evidence>
<name>A0AAV9AM23_ACOGR</name>
<feature type="repeat" description="PPR" evidence="3">
    <location>
        <begin position="306"/>
        <end position="340"/>
    </location>
</feature>
<comment type="similarity">
    <text evidence="1">Belongs to the PPR family. P subfamily.</text>
</comment>
<organism evidence="4 5">
    <name type="scientific">Acorus gramineus</name>
    <name type="common">Dwarf sweet flag</name>
    <dbReference type="NCBI Taxonomy" id="55184"/>
    <lineage>
        <taxon>Eukaryota</taxon>
        <taxon>Viridiplantae</taxon>
        <taxon>Streptophyta</taxon>
        <taxon>Embryophyta</taxon>
        <taxon>Tracheophyta</taxon>
        <taxon>Spermatophyta</taxon>
        <taxon>Magnoliopsida</taxon>
        <taxon>Liliopsida</taxon>
        <taxon>Acoraceae</taxon>
        <taxon>Acorus</taxon>
    </lineage>
</organism>
<dbReference type="InterPro" id="IPR002885">
    <property type="entry name" value="PPR_rpt"/>
</dbReference>
<dbReference type="Pfam" id="PF13812">
    <property type="entry name" value="PPR_3"/>
    <property type="match status" value="1"/>
</dbReference>
<feature type="repeat" description="PPR" evidence="3">
    <location>
        <begin position="411"/>
        <end position="445"/>
    </location>
</feature>
<dbReference type="Proteomes" id="UP001179952">
    <property type="component" value="Unassembled WGS sequence"/>
</dbReference>
<evidence type="ECO:0000256" key="1">
    <source>
        <dbReference type="ARBA" id="ARBA00007626"/>
    </source>
</evidence>
<dbReference type="PROSITE" id="PS51375">
    <property type="entry name" value="PPR"/>
    <property type="match status" value="8"/>
</dbReference>
<feature type="repeat" description="PPR" evidence="3">
    <location>
        <begin position="205"/>
        <end position="239"/>
    </location>
</feature>
<dbReference type="Gene3D" id="1.25.40.10">
    <property type="entry name" value="Tetratricopeptide repeat domain"/>
    <property type="match status" value="3"/>
</dbReference>
<dbReference type="EMBL" id="JAUJYN010000008">
    <property type="protein sequence ID" value="KAK1265201.1"/>
    <property type="molecule type" value="Genomic_DNA"/>
</dbReference>
<dbReference type="Pfam" id="PF12854">
    <property type="entry name" value="PPR_1"/>
    <property type="match status" value="1"/>
</dbReference>
<feature type="repeat" description="PPR" evidence="3">
    <location>
        <begin position="376"/>
        <end position="410"/>
    </location>
</feature>
<feature type="repeat" description="PPR" evidence="3">
    <location>
        <begin position="271"/>
        <end position="305"/>
    </location>
</feature>
<protein>
    <submittedName>
        <fullName evidence="4">Pentatricopeptide repeat-containing protein</fullName>
    </submittedName>
</protein>
<comment type="caution">
    <text evidence="4">The sequence shown here is derived from an EMBL/GenBank/DDBJ whole genome shotgun (WGS) entry which is preliminary data.</text>
</comment>
<reference evidence="4" key="2">
    <citation type="submission" date="2023-06" db="EMBL/GenBank/DDBJ databases">
        <authorList>
            <person name="Ma L."/>
            <person name="Liu K.-W."/>
            <person name="Li Z."/>
            <person name="Hsiao Y.-Y."/>
            <person name="Qi Y."/>
            <person name="Fu T."/>
            <person name="Tang G."/>
            <person name="Zhang D."/>
            <person name="Sun W.-H."/>
            <person name="Liu D.-K."/>
            <person name="Li Y."/>
            <person name="Chen G.-Z."/>
            <person name="Liu X.-D."/>
            <person name="Liao X.-Y."/>
            <person name="Jiang Y.-T."/>
            <person name="Yu X."/>
            <person name="Hao Y."/>
            <person name="Huang J."/>
            <person name="Zhao X.-W."/>
            <person name="Ke S."/>
            <person name="Chen Y.-Y."/>
            <person name="Wu W.-L."/>
            <person name="Hsu J.-L."/>
            <person name="Lin Y.-F."/>
            <person name="Huang M.-D."/>
            <person name="Li C.-Y."/>
            <person name="Huang L."/>
            <person name="Wang Z.-W."/>
            <person name="Zhao X."/>
            <person name="Zhong W.-Y."/>
            <person name="Peng D.-H."/>
            <person name="Ahmad S."/>
            <person name="Lan S."/>
            <person name="Zhang J.-S."/>
            <person name="Tsai W.-C."/>
            <person name="Van De Peer Y."/>
            <person name="Liu Z.-J."/>
        </authorList>
    </citation>
    <scope>NUCLEOTIDE SEQUENCE</scope>
    <source>
        <strain evidence="4">SCP</strain>
        <tissue evidence="4">Leaves</tissue>
    </source>
</reference>
<dbReference type="InterPro" id="IPR011990">
    <property type="entry name" value="TPR-like_helical_dom_sf"/>
</dbReference>
<feature type="repeat" description="PPR" evidence="3">
    <location>
        <begin position="240"/>
        <end position="270"/>
    </location>
</feature>
<dbReference type="PANTHER" id="PTHR47941">
    <property type="entry name" value="PENTATRICOPEPTIDE REPEAT-CONTAINING PROTEIN 3, MITOCHONDRIAL"/>
    <property type="match status" value="1"/>
</dbReference>
<dbReference type="NCBIfam" id="TIGR00756">
    <property type="entry name" value="PPR"/>
    <property type="match status" value="7"/>
</dbReference>
<proteinExistence type="inferred from homology"/>
<dbReference type="Pfam" id="PF01535">
    <property type="entry name" value="PPR"/>
    <property type="match status" value="1"/>
</dbReference>
<keyword evidence="2" id="KW-0677">Repeat</keyword>
<gene>
    <name evidence="4" type="ORF">QJS04_geneDACA023823</name>
</gene>
<evidence type="ECO:0000313" key="4">
    <source>
        <dbReference type="EMBL" id="KAK1265201.1"/>
    </source>
</evidence>
<dbReference type="AlphaFoldDB" id="A0AAV9AM23"/>
<accession>A0AAV9AM23</accession>
<evidence type="ECO:0000256" key="2">
    <source>
        <dbReference type="ARBA" id="ARBA00022737"/>
    </source>
</evidence>
<feature type="repeat" description="PPR" evidence="3">
    <location>
        <begin position="171"/>
        <end position="201"/>
    </location>
</feature>